<dbReference type="VEuPathDB" id="VectorBase:ISCI011476"/>
<evidence type="ECO:0000256" key="3">
    <source>
        <dbReference type="ARBA" id="ARBA00022679"/>
    </source>
</evidence>
<dbReference type="VEuPathDB" id="VectorBase:ISCW011476"/>
<keyword evidence="10" id="KW-0732">Signal</keyword>
<evidence type="ECO:0000256" key="1">
    <source>
        <dbReference type="ARBA" id="ARBA00004323"/>
    </source>
</evidence>
<evidence type="ECO:0000313" key="11">
    <source>
        <dbReference type="EMBL" id="EEC15044.1"/>
    </source>
</evidence>
<keyword evidence="7" id="KW-0472">Membrane</keyword>
<dbReference type="VEuPathDB" id="VectorBase:ISCP_024293"/>
<dbReference type="Proteomes" id="UP000001555">
    <property type="component" value="Unassembled WGS sequence"/>
</dbReference>
<accession>B7Q872</accession>
<evidence type="ECO:0000256" key="10">
    <source>
        <dbReference type="SAM" id="SignalP"/>
    </source>
</evidence>
<feature type="chain" id="PRO_5010826728" description="Carbohydrate sulfotransferase" evidence="10">
    <location>
        <begin position="20"/>
        <end position="335"/>
    </location>
</feature>
<dbReference type="EMBL" id="ABJB010233222">
    <property type="status" value="NOT_ANNOTATED_CDS"/>
    <property type="molecule type" value="Genomic_DNA"/>
</dbReference>
<reference evidence="11 13" key="1">
    <citation type="submission" date="2008-03" db="EMBL/GenBank/DDBJ databases">
        <title>Annotation of Ixodes scapularis.</title>
        <authorList>
            <consortium name="Ixodes scapularis Genome Project Consortium"/>
            <person name="Caler E."/>
            <person name="Hannick L.I."/>
            <person name="Bidwell S."/>
            <person name="Joardar V."/>
            <person name="Thiagarajan M."/>
            <person name="Amedeo P."/>
            <person name="Galinsky K.J."/>
            <person name="Schobel S."/>
            <person name="Inman J."/>
            <person name="Hostetler J."/>
            <person name="Miller J."/>
            <person name="Hammond M."/>
            <person name="Megy K."/>
            <person name="Lawson D."/>
            <person name="Kodira C."/>
            <person name="Sutton G."/>
            <person name="Meyer J."/>
            <person name="Hill C.A."/>
            <person name="Birren B."/>
            <person name="Nene V."/>
            <person name="Collins F."/>
            <person name="Alarcon-Chaidez F."/>
            <person name="Wikel S."/>
            <person name="Strausberg R."/>
        </authorList>
    </citation>
    <scope>NUCLEOTIDE SEQUENCE [LARGE SCALE GENOMIC DNA]</scope>
    <source>
        <strain evidence="13">Wikel</strain>
        <strain evidence="11">Wikel colony</strain>
    </source>
</reference>
<dbReference type="EMBL" id="ABJB010786318">
    <property type="status" value="NOT_ANNOTATED_CDS"/>
    <property type="molecule type" value="Genomic_DNA"/>
</dbReference>
<dbReference type="InterPro" id="IPR018011">
    <property type="entry name" value="Carb_sulfotrans_8-10"/>
</dbReference>
<name>B7Q872_IXOSC</name>
<dbReference type="AlphaFoldDB" id="B7Q872"/>
<feature type="signal peptide" evidence="10">
    <location>
        <begin position="1"/>
        <end position="19"/>
    </location>
</feature>
<dbReference type="EMBL" id="ABJB010806595">
    <property type="status" value="NOT_ANNOTATED_CDS"/>
    <property type="molecule type" value="Genomic_DNA"/>
</dbReference>
<proteinExistence type="inferred from homology"/>
<dbReference type="STRING" id="6945.B7Q872"/>
<dbReference type="EC" id="2.8.2.-" evidence="9"/>
<evidence type="ECO:0000256" key="2">
    <source>
        <dbReference type="ARBA" id="ARBA00006339"/>
    </source>
</evidence>
<keyword evidence="3 9" id="KW-0808">Transferase</keyword>
<dbReference type="InParanoid" id="B7Q872"/>
<dbReference type="HOGENOM" id="CLU_043398_0_1_1"/>
<gene>
    <name evidence="12" type="primary">8037346</name>
    <name evidence="11" type="ORF">IscW_ISCW011476</name>
</gene>
<dbReference type="OrthoDB" id="2019940at2759"/>
<dbReference type="EMBL" id="ABJB010021953">
    <property type="status" value="NOT_ANNOTATED_CDS"/>
    <property type="molecule type" value="Genomic_DNA"/>
</dbReference>
<keyword evidence="4" id="KW-0812">Transmembrane</keyword>
<comment type="subcellular location">
    <subcellularLocation>
        <location evidence="1 9">Golgi apparatus membrane</location>
        <topology evidence="1 9">Single-pass type II membrane protein</topology>
    </subcellularLocation>
</comment>
<dbReference type="GO" id="GO:0008146">
    <property type="term" value="F:sulfotransferase activity"/>
    <property type="evidence" value="ECO:0000318"/>
    <property type="project" value="GO_Central"/>
</dbReference>
<dbReference type="EMBL" id="DS881478">
    <property type="protein sequence ID" value="EEC15044.1"/>
    <property type="molecule type" value="Genomic_DNA"/>
</dbReference>
<dbReference type="PANTHER" id="PTHR12137:SF54">
    <property type="entry name" value="CARBOHYDRATE SULFOTRANSFERASE"/>
    <property type="match status" value="1"/>
</dbReference>
<dbReference type="EnsemblMetazoa" id="ISCW011476-RA">
    <property type="protein sequence ID" value="ISCW011476-PA"/>
    <property type="gene ID" value="ISCW011476"/>
</dbReference>
<keyword evidence="9" id="KW-0119">Carbohydrate metabolism</keyword>
<evidence type="ECO:0000313" key="13">
    <source>
        <dbReference type="Proteomes" id="UP000001555"/>
    </source>
</evidence>
<protein>
    <recommendedName>
        <fullName evidence="9">Carbohydrate sulfotransferase</fullName>
        <ecNumber evidence="9">2.8.2.-</ecNumber>
    </recommendedName>
</protein>
<evidence type="ECO:0000256" key="5">
    <source>
        <dbReference type="ARBA" id="ARBA00022989"/>
    </source>
</evidence>
<dbReference type="InterPro" id="IPR005331">
    <property type="entry name" value="Sulfotransferase"/>
</dbReference>
<dbReference type="Pfam" id="PF03567">
    <property type="entry name" value="Sulfotransfer_2"/>
    <property type="match status" value="1"/>
</dbReference>
<evidence type="ECO:0000256" key="6">
    <source>
        <dbReference type="ARBA" id="ARBA00023034"/>
    </source>
</evidence>
<sequence length="335" mass="38152">MKRKAACLLVAVFCFSAAAWLRRSPWQRHLVPPSPDAEENAVTKLTEAAVDDLESRLARIRETCLKHKRALLVSHYLGTRSNRRLGRPSHCPPRRCPIFVDHSHRVAFCFVPKVASTSVKSLFAALLNISRPADSADAIHEIFNAEVLRVGPSHFPRSKLKTYTRAVFVRHPFERLVSAFVDKAGRPRSAEPFFYDVYWDRALAGLAGNETTGVRMTFPLFVDYILAQPDALWDDHWAPYYSRCEPCLFDYNVVGKLETGDRDFRTLFSRMGLASGDVVPRKNTRTVGDAGEKGGARKSAKEYFAELSSSQVMQLYRRYFYDFELFGYNLKGYLH</sequence>
<keyword evidence="8 9" id="KW-0325">Glycoprotein</keyword>
<evidence type="ECO:0000313" key="12">
    <source>
        <dbReference type="EnsemblMetazoa" id="ISCW011476-PA"/>
    </source>
</evidence>
<evidence type="ECO:0000256" key="4">
    <source>
        <dbReference type="ARBA" id="ARBA00022692"/>
    </source>
</evidence>
<dbReference type="PANTHER" id="PTHR12137">
    <property type="entry name" value="CARBOHYDRATE SULFOTRANSFERASE"/>
    <property type="match status" value="1"/>
</dbReference>
<keyword evidence="9" id="KW-0735">Signal-anchor</keyword>
<dbReference type="EMBL" id="ABJB010010329">
    <property type="status" value="NOT_ANNOTATED_CDS"/>
    <property type="molecule type" value="Genomic_DNA"/>
</dbReference>
<organism>
    <name type="scientific">Ixodes scapularis</name>
    <name type="common">Black-legged tick</name>
    <name type="synonym">Deer tick</name>
    <dbReference type="NCBI Taxonomy" id="6945"/>
    <lineage>
        <taxon>Eukaryota</taxon>
        <taxon>Metazoa</taxon>
        <taxon>Ecdysozoa</taxon>
        <taxon>Arthropoda</taxon>
        <taxon>Chelicerata</taxon>
        <taxon>Arachnida</taxon>
        <taxon>Acari</taxon>
        <taxon>Parasitiformes</taxon>
        <taxon>Ixodida</taxon>
        <taxon>Ixodoidea</taxon>
        <taxon>Ixodidae</taxon>
        <taxon>Ixodinae</taxon>
        <taxon>Ixodes</taxon>
    </lineage>
</organism>
<evidence type="ECO:0000256" key="8">
    <source>
        <dbReference type="ARBA" id="ARBA00023180"/>
    </source>
</evidence>
<dbReference type="KEGG" id="isc:8037346"/>
<evidence type="ECO:0000256" key="7">
    <source>
        <dbReference type="ARBA" id="ARBA00023136"/>
    </source>
</evidence>
<keyword evidence="5" id="KW-1133">Transmembrane helix</keyword>
<dbReference type="GO" id="GO:0016051">
    <property type="term" value="P:carbohydrate biosynthetic process"/>
    <property type="evidence" value="ECO:0007669"/>
    <property type="project" value="InterPro"/>
</dbReference>
<reference evidence="12" key="2">
    <citation type="submission" date="2020-05" db="UniProtKB">
        <authorList>
            <consortium name="EnsemblMetazoa"/>
        </authorList>
    </citation>
    <scope>IDENTIFICATION</scope>
    <source>
        <strain evidence="12">wikel</strain>
    </source>
</reference>
<keyword evidence="13" id="KW-1185">Reference proteome</keyword>
<dbReference type="GO" id="GO:0000139">
    <property type="term" value="C:Golgi membrane"/>
    <property type="evidence" value="ECO:0007669"/>
    <property type="project" value="UniProtKB-SubCell"/>
</dbReference>
<dbReference type="PaxDb" id="6945-B7Q872"/>
<keyword evidence="6 9" id="KW-0333">Golgi apparatus</keyword>
<comment type="similarity">
    <text evidence="2 9">Belongs to the sulfotransferase 2 family.</text>
</comment>
<evidence type="ECO:0000256" key="9">
    <source>
        <dbReference type="RuleBase" id="RU364020"/>
    </source>
</evidence>